<feature type="transmembrane region" description="Helical" evidence="11">
    <location>
        <begin position="6"/>
        <end position="26"/>
    </location>
</feature>
<evidence type="ECO:0000256" key="8">
    <source>
        <dbReference type="ARBA" id="ARBA00022989"/>
    </source>
</evidence>
<gene>
    <name evidence="13" type="ORF">A3J59_01880</name>
</gene>
<keyword evidence="8 11" id="KW-1133">Transmembrane helix</keyword>
<dbReference type="GO" id="GO:0004222">
    <property type="term" value="F:metalloendopeptidase activity"/>
    <property type="evidence" value="ECO:0007669"/>
    <property type="project" value="InterPro"/>
</dbReference>
<evidence type="ECO:0000256" key="9">
    <source>
        <dbReference type="ARBA" id="ARBA00023049"/>
    </source>
</evidence>
<dbReference type="PROSITE" id="PS50106">
    <property type="entry name" value="PDZ"/>
    <property type="match status" value="1"/>
</dbReference>
<dbReference type="PANTHER" id="PTHR42837">
    <property type="entry name" value="REGULATOR OF SIGMA-E PROTEASE RSEP"/>
    <property type="match status" value="1"/>
</dbReference>
<keyword evidence="11" id="KW-0479">Metal-binding</keyword>
<comment type="cofactor">
    <cofactor evidence="1 11">
        <name>Zn(2+)</name>
        <dbReference type="ChEBI" id="CHEBI:29105"/>
    </cofactor>
</comment>
<feature type="transmembrane region" description="Helical" evidence="11">
    <location>
        <begin position="246"/>
        <end position="270"/>
    </location>
</feature>
<comment type="caution">
    <text evidence="13">The sequence shown here is derived from an EMBL/GenBank/DDBJ whole genome shotgun (WGS) entry which is preliminary data.</text>
</comment>
<dbReference type="CDD" id="cd06163">
    <property type="entry name" value="S2P-M50_PDZ_RseP-like"/>
    <property type="match status" value="1"/>
</dbReference>
<dbReference type="Pfam" id="PF02163">
    <property type="entry name" value="Peptidase_M50"/>
    <property type="match status" value="1"/>
</dbReference>
<dbReference type="EMBL" id="MHIL01000014">
    <property type="protein sequence ID" value="OGY51818.1"/>
    <property type="molecule type" value="Genomic_DNA"/>
</dbReference>
<evidence type="ECO:0000256" key="6">
    <source>
        <dbReference type="ARBA" id="ARBA00022801"/>
    </source>
</evidence>
<comment type="similarity">
    <text evidence="3 11">Belongs to the peptidase M50B family.</text>
</comment>
<keyword evidence="5 11" id="KW-0812">Transmembrane</keyword>
<dbReference type="InterPro" id="IPR004387">
    <property type="entry name" value="Pept_M50_Zn"/>
</dbReference>
<keyword evidence="10 11" id="KW-0472">Membrane</keyword>
<dbReference type="STRING" id="1797542.A3J59_01880"/>
<evidence type="ECO:0000259" key="12">
    <source>
        <dbReference type="PROSITE" id="PS50106"/>
    </source>
</evidence>
<dbReference type="SUPFAM" id="SSF50156">
    <property type="entry name" value="PDZ domain-like"/>
    <property type="match status" value="1"/>
</dbReference>
<feature type="domain" description="PDZ" evidence="12">
    <location>
        <begin position="153"/>
        <end position="191"/>
    </location>
</feature>
<dbReference type="AlphaFoldDB" id="A0A1G1YHH6"/>
<dbReference type="GO" id="GO:0046872">
    <property type="term" value="F:metal ion binding"/>
    <property type="evidence" value="ECO:0007669"/>
    <property type="project" value="UniProtKB-KW"/>
</dbReference>
<comment type="subcellular location">
    <subcellularLocation>
        <location evidence="2">Membrane</location>
        <topology evidence="2">Multi-pass membrane protein</topology>
    </subcellularLocation>
</comment>
<evidence type="ECO:0000256" key="1">
    <source>
        <dbReference type="ARBA" id="ARBA00001947"/>
    </source>
</evidence>
<dbReference type="SMART" id="SM00228">
    <property type="entry name" value="PDZ"/>
    <property type="match status" value="1"/>
</dbReference>
<feature type="transmembrane region" description="Helical" evidence="11">
    <location>
        <begin position="303"/>
        <end position="323"/>
    </location>
</feature>
<keyword evidence="4 13" id="KW-0645">Protease</keyword>
<protein>
    <recommendedName>
        <fullName evidence="11">Zinc metalloprotease</fullName>
        <ecNumber evidence="11">3.4.24.-</ecNumber>
    </recommendedName>
</protein>
<accession>A0A1G1YHH6</accession>
<dbReference type="PANTHER" id="PTHR42837:SF2">
    <property type="entry name" value="MEMBRANE METALLOPROTEASE ARASP2, CHLOROPLASTIC-RELATED"/>
    <property type="match status" value="1"/>
</dbReference>
<evidence type="ECO:0000256" key="3">
    <source>
        <dbReference type="ARBA" id="ARBA00007931"/>
    </source>
</evidence>
<evidence type="ECO:0000256" key="2">
    <source>
        <dbReference type="ARBA" id="ARBA00004141"/>
    </source>
</evidence>
<evidence type="ECO:0000256" key="5">
    <source>
        <dbReference type="ARBA" id="ARBA00022692"/>
    </source>
</evidence>
<dbReference type="GO" id="GO:0006508">
    <property type="term" value="P:proteolysis"/>
    <property type="evidence" value="ECO:0007669"/>
    <property type="project" value="UniProtKB-KW"/>
</dbReference>
<dbReference type="GO" id="GO:0016020">
    <property type="term" value="C:membrane"/>
    <property type="evidence" value="ECO:0007669"/>
    <property type="project" value="UniProtKB-SubCell"/>
</dbReference>
<evidence type="ECO:0000256" key="7">
    <source>
        <dbReference type="ARBA" id="ARBA00022833"/>
    </source>
</evidence>
<dbReference type="NCBIfam" id="TIGR00054">
    <property type="entry name" value="RIP metalloprotease RseP"/>
    <property type="match status" value="1"/>
</dbReference>
<sequence>MLLTIVIFFAVLALLVLVHEWGHFIVARRFGVTVEEFGFGLPPRIIGAYKNEANAWKTIGLKAKQAPRTIWSLNWIPLGGFVKIKGEQGEAPIEADSFGSRSVWQRIAIISAGVSMNLVLAAVLLTIGLIVGSPQQLDGRSLSPLARVSGQQVIIAQVLPGSPASSADLKPGDQVTSVDGQQFTDISGLQAYMEQRAGSPTAVTVDRSGAPLTVTLTPVALQAAEGRAGIGVALVETGLVSYPWYVAWWFGIREVFQLAVSVVMGFFIIFKQLIISHQFVGDVYGPVGIATLVGQTARLGFSYLMQFTAMLSVIIAVINFLPFPALDGGRVLFLAIEGIRGKAVNARVEALIHNIGFALLMLLMLLVTFRDILRIWPA</sequence>
<evidence type="ECO:0000256" key="11">
    <source>
        <dbReference type="RuleBase" id="RU362031"/>
    </source>
</evidence>
<dbReference type="InterPro" id="IPR036034">
    <property type="entry name" value="PDZ_sf"/>
</dbReference>
<reference evidence="13 14" key="1">
    <citation type="journal article" date="2016" name="Nat. Commun.">
        <title>Thousands of microbial genomes shed light on interconnected biogeochemical processes in an aquifer system.</title>
        <authorList>
            <person name="Anantharaman K."/>
            <person name="Brown C.T."/>
            <person name="Hug L.A."/>
            <person name="Sharon I."/>
            <person name="Castelle C.J."/>
            <person name="Probst A.J."/>
            <person name="Thomas B.C."/>
            <person name="Singh A."/>
            <person name="Wilkins M.J."/>
            <person name="Karaoz U."/>
            <person name="Brodie E.L."/>
            <person name="Williams K.H."/>
            <person name="Hubbard S.S."/>
            <person name="Banfield J.F."/>
        </authorList>
    </citation>
    <scope>NUCLEOTIDE SEQUENCE [LARGE SCALE GENOMIC DNA]</scope>
</reference>
<evidence type="ECO:0000313" key="14">
    <source>
        <dbReference type="Proteomes" id="UP000177310"/>
    </source>
</evidence>
<feature type="transmembrane region" description="Helical" evidence="11">
    <location>
        <begin position="350"/>
        <end position="369"/>
    </location>
</feature>
<dbReference type="InterPro" id="IPR041489">
    <property type="entry name" value="PDZ_6"/>
</dbReference>
<dbReference type="InterPro" id="IPR008915">
    <property type="entry name" value="Peptidase_M50"/>
</dbReference>
<evidence type="ECO:0000256" key="4">
    <source>
        <dbReference type="ARBA" id="ARBA00022670"/>
    </source>
</evidence>
<dbReference type="Gene3D" id="2.30.42.10">
    <property type="match status" value="1"/>
</dbReference>
<keyword evidence="6 11" id="KW-0378">Hydrolase</keyword>
<feature type="transmembrane region" description="Helical" evidence="11">
    <location>
        <begin position="107"/>
        <end position="131"/>
    </location>
</feature>
<keyword evidence="9 11" id="KW-0482">Metalloprotease</keyword>
<keyword evidence="7 11" id="KW-0862">Zinc</keyword>
<dbReference type="EC" id="3.4.24.-" evidence="11"/>
<name>A0A1G1YHH6_9BACT</name>
<dbReference type="Proteomes" id="UP000177310">
    <property type="component" value="Unassembled WGS sequence"/>
</dbReference>
<evidence type="ECO:0000313" key="13">
    <source>
        <dbReference type="EMBL" id="OGY51818.1"/>
    </source>
</evidence>
<dbReference type="CDD" id="cd23081">
    <property type="entry name" value="cpPDZ_EcRseP-like"/>
    <property type="match status" value="1"/>
</dbReference>
<dbReference type="Pfam" id="PF17820">
    <property type="entry name" value="PDZ_6"/>
    <property type="match status" value="1"/>
</dbReference>
<dbReference type="InterPro" id="IPR001478">
    <property type="entry name" value="PDZ"/>
</dbReference>
<proteinExistence type="inferred from homology"/>
<organism evidence="13 14">
    <name type="scientific">Candidatus Buchananbacteria bacterium RIFCSPHIGHO2_02_FULL_56_16</name>
    <dbReference type="NCBI Taxonomy" id="1797542"/>
    <lineage>
        <taxon>Bacteria</taxon>
        <taxon>Candidatus Buchananiibacteriota</taxon>
    </lineage>
</organism>
<evidence type="ECO:0000256" key="10">
    <source>
        <dbReference type="ARBA" id="ARBA00023136"/>
    </source>
</evidence>